<feature type="transmembrane region" description="Helical" evidence="1">
    <location>
        <begin position="168"/>
        <end position="190"/>
    </location>
</feature>
<proteinExistence type="predicted"/>
<dbReference type="AlphaFoldDB" id="A0A2G8SLR7"/>
<protein>
    <submittedName>
        <fullName evidence="2">Uncharacterized protein</fullName>
    </submittedName>
</protein>
<feature type="transmembrane region" description="Helical" evidence="1">
    <location>
        <begin position="216"/>
        <end position="240"/>
    </location>
</feature>
<keyword evidence="1" id="KW-0472">Membrane</keyword>
<gene>
    <name evidence="2" type="ORF">GSI_03496</name>
</gene>
<dbReference type="EMBL" id="AYKW01000005">
    <property type="protein sequence ID" value="PIL34715.1"/>
    <property type="molecule type" value="Genomic_DNA"/>
</dbReference>
<feature type="transmembrane region" description="Helical" evidence="1">
    <location>
        <begin position="105"/>
        <end position="126"/>
    </location>
</feature>
<evidence type="ECO:0000256" key="1">
    <source>
        <dbReference type="SAM" id="Phobius"/>
    </source>
</evidence>
<keyword evidence="3" id="KW-1185">Reference proteome</keyword>
<organism evidence="2 3">
    <name type="scientific">Ganoderma sinense ZZ0214-1</name>
    <dbReference type="NCBI Taxonomy" id="1077348"/>
    <lineage>
        <taxon>Eukaryota</taxon>
        <taxon>Fungi</taxon>
        <taxon>Dikarya</taxon>
        <taxon>Basidiomycota</taxon>
        <taxon>Agaricomycotina</taxon>
        <taxon>Agaricomycetes</taxon>
        <taxon>Polyporales</taxon>
        <taxon>Polyporaceae</taxon>
        <taxon>Ganoderma</taxon>
    </lineage>
</organism>
<evidence type="ECO:0000313" key="3">
    <source>
        <dbReference type="Proteomes" id="UP000230002"/>
    </source>
</evidence>
<keyword evidence="1" id="KW-1133">Transmembrane helix</keyword>
<dbReference type="Proteomes" id="UP000230002">
    <property type="component" value="Unassembled WGS sequence"/>
</dbReference>
<keyword evidence="1" id="KW-0812">Transmembrane</keyword>
<sequence length="372" mass="39859">MFTTTSIYLAFVLYDTLSIERATMSAVGEVNRAVTVLEECMEQKSPCLKPRRLRFLFANSDVIRLAAHDIPLEYCVGTAALTTNIIIGDAIVLGRAYVLYPKNRIIRLALLLLLLGTLSTSIVSTAHSCQSPGLSQEFVLPDAETTGVYNLAGPSAGNLMGSFFEGDIFGIAASVISLATNVISTCLVGYRAWQHRALVRGNGLGSFSDRSRVSRAMALLIESGAFYSAIWIVVVVYQFITRPFFDAGSDLMNDGKDGHHSSIFRTFTAGWEGFTEGGLVVVIAIYPTIIMLLVALNRSECDTIASYRGSGQDATVPGSLVFRGSAHHAQTVDFPGGDGGSVPHAAASVFLSSVVDLETADCSFEKEEGLAL</sequence>
<evidence type="ECO:0000313" key="2">
    <source>
        <dbReference type="EMBL" id="PIL34715.1"/>
    </source>
</evidence>
<comment type="caution">
    <text evidence="2">The sequence shown here is derived from an EMBL/GenBank/DDBJ whole genome shotgun (WGS) entry which is preliminary data.</text>
</comment>
<accession>A0A2G8SLR7</accession>
<dbReference type="OrthoDB" id="2757163at2759"/>
<feature type="transmembrane region" description="Helical" evidence="1">
    <location>
        <begin position="277"/>
        <end position="296"/>
    </location>
</feature>
<reference evidence="2 3" key="1">
    <citation type="journal article" date="2015" name="Sci. Rep.">
        <title>Chromosome-level genome map provides insights into diverse defense mechanisms in the medicinal fungus Ganoderma sinense.</title>
        <authorList>
            <person name="Zhu Y."/>
            <person name="Xu J."/>
            <person name="Sun C."/>
            <person name="Zhou S."/>
            <person name="Xu H."/>
            <person name="Nelson D.R."/>
            <person name="Qian J."/>
            <person name="Song J."/>
            <person name="Luo H."/>
            <person name="Xiang L."/>
            <person name="Li Y."/>
            <person name="Xu Z."/>
            <person name="Ji A."/>
            <person name="Wang L."/>
            <person name="Lu S."/>
            <person name="Hayward A."/>
            <person name="Sun W."/>
            <person name="Li X."/>
            <person name="Schwartz D.C."/>
            <person name="Wang Y."/>
            <person name="Chen S."/>
        </authorList>
    </citation>
    <scope>NUCLEOTIDE SEQUENCE [LARGE SCALE GENOMIC DNA]</scope>
    <source>
        <strain evidence="2 3">ZZ0214-1</strain>
    </source>
</reference>
<name>A0A2G8SLR7_9APHY</name>